<feature type="binding site" evidence="10 13">
    <location>
        <position position="32"/>
    </location>
    <ligand>
        <name>a divalent metal cation</name>
        <dbReference type="ChEBI" id="CHEBI:60240"/>
    </ligand>
</feature>
<keyword evidence="13" id="KW-0464">Manganese</keyword>
<dbReference type="PROSITE" id="PS01086">
    <property type="entry name" value="RIBUL_P_3_EPIMER_2"/>
    <property type="match status" value="1"/>
</dbReference>
<dbReference type="GO" id="GO:0004750">
    <property type="term" value="F:D-ribulose-phosphate 3-epimerase activity"/>
    <property type="evidence" value="ECO:0007669"/>
    <property type="project" value="UniProtKB-UniRule"/>
</dbReference>
<dbReference type="PIRSF" id="PIRSF001461">
    <property type="entry name" value="RPE"/>
    <property type="match status" value="1"/>
</dbReference>
<evidence type="ECO:0000256" key="9">
    <source>
        <dbReference type="ARBA" id="ARBA00023235"/>
    </source>
</evidence>
<dbReference type="NCBIfam" id="TIGR01163">
    <property type="entry name" value="rpe"/>
    <property type="match status" value="1"/>
</dbReference>
<evidence type="ECO:0000256" key="5">
    <source>
        <dbReference type="ARBA" id="ARBA00001954"/>
    </source>
</evidence>
<dbReference type="GO" id="GO:0006098">
    <property type="term" value="P:pentose-phosphate shunt"/>
    <property type="evidence" value="ECO:0007669"/>
    <property type="project" value="UniProtKB-UniRule"/>
</dbReference>
<feature type="active site" description="Proton acceptor" evidence="10 12">
    <location>
        <position position="34"/>
    </location>
</feature>
<evidence type="ECO:0000256" key="1">
    <source>
        <dbReference type="ARBA" id="ARBA00001782"/>
    </source>
</evidence>
<dbReference type="InterPro" id="IPR011060">
    <property type="entry name" value="RibuloseP-bd_barrel"/>
</dbReference>
<feature type="binding site" evidence="10 14">
    <location>
        <position position="65"/>
    </location>
    <ligand>
        <name>substrate</name>
    </ligand>
</feature>
<keyword evidence="16" id="KW-1185">Reference proteome</keyword>
<dbReference type="SUPFAM" id="SSF51366">
    <property type="entry name" value="Ribulose-phoshate binding barrel"/>
    <property type="match status" value="1"/>
</dbReference>
<evidence type="ECO:0000256" key="4">
    <source>
        <dbReference type="ARBA" id="ARBA00001947"/>
    </source>
</evidence>
<evidence type="ECO:0000256" key="7">
    <source>
        <dbReference type="ARBA" id="ARBA00013188"/>
    </source>
</evidence>
<dbReference type="HAMAP" id="MF_02227">
    <property type="entry name" value="RPE"/>
    <property type="match status" value="1"/>
</dbReference>
<evidence type="ECO:0000313" key="15">
    <source>
        <dbReference type="EMBL" id="PTM59125.1"/>
    </source>
</evidence>
<keyword evidence="13" id="KW-0862">Zinc</keyword>
<comment type="caution">
    <text evidence="15">The sequence shown here is derived from an EMBL/GenBank/DDBJ whole genome shotgun (WGS) entry which is preliminary data.</text>
</comment>
<evidence type="ECO:0000256" key="11">
    <source>
        <dbReference type="PIRNR" id="PIRNR001461"/>
    </source>
</evidence>
<keyword evidence="9 10" id="KW-0413">Isomerase</keyword>
<name>A0A2T4ZB79_9BACL</name>
<dbReference type="InterPro" id="IPR000056">
    <property type="entry name" value="Ribul_P_3_epim-like"/>
</dbReference>
<evidence type="ECO:0000256" key="10">
    <source>
        <dbReference type="HAMAP-Rule" id="MF_02227"/>
    </source>
</evidence>
<protein>
    <recommendedName>
        <fullName evidence="7 10">Ribulose-phosphate 3-epimerase</fullName>
        <ecNumber evidence="7 10">5.1.3.1</ecNumber>
    </recommendedName>
</protein>
<feature type="active site" description="Proton donor" evidence="10 12">
    <location>
        <position position="175"/>
    </location>
</feature>
<comment type="cofactor">
    <cofactor evidence="4">
        <name>Zn(2+)</name>
        <dbReference type="ChEBI" id="CHEBI:29105"/>
    </cofactor>
</comment>
<sequence length="224" mass="23889">MITLAPSILAADFACLGEEISEVEQAGADWIHVDVMDGRFVPNLTMGPLVVEAIRPHTKLPLDVHLMIEQPDQMIPTFARAGADWITVHQEVCPHLHRTLAFIREQGAKAGVALNPATPVATIEPVLDEVDMILLMTVNPGFGGQAFIPAVTRKIAQTARLLQERGLTDVKIEVDGGINHDTARTTAAAGATVLVAGSAVFAQPDRRQALTAIRTAAEAGVGRE</sequence>
<dbReference type="FunFam" id="3.20.20.70:FF:000004">
    <property type="entry name" value="Ribulose-phosphate 3-epimerase"/>
    <property type="match status" value="1"/>
</dbReference>
<feature type="binding site" evidence="14">
    <location>
        <position position="177"/>
    </location>
    <ligand>
        <name>substrate</name>
    </ligand>
</feature>
<feature type="binding site" evidence="10 14">
    <location>
        <begin position="197"/>
        <end position="198"/>
    </location>
    <ligand>
        <name>substrate</name>
    </ligand>
</feature>
<evidence type="ECO:0000256" key="3">
    <source>
        <dbReference type="ARBA" id="ARBA00001941"/>
    </source>
</evidence>
<feature type="binding site" evidence="10 14">
    <location>
        <position position="7"/>
    </location>
    <ligand>
        <name>substrate</name>
    </ligand>
</feature>
<dbReference type="Gene3D" id="3.20.20.70">
    <property type="entry name" value="Aldolase class I"/>
    <property type="match status" value="1"/>
</dbReference>
<evidence type="ECO:0000256" key="13">
    <source>
        <dbReference type="PIRSR" id="PIRSR001461-2"/>
    </source>
</evidence>
<gene>
    <name evidence="10" type="primary">rpe</name>
    <name evidence="15" type="ORF">C8J48_1727</name>
</gene>
<keyword evidence="8 10" id="KW-0479">Metal-binding</keyword>
<feature type="binding site" evidence="10 13">
    <location>
        <position position="175"/>
    </location>
    <ligand>
        <name>a divalent metal cation</name>
        <dbReference type="ChEBI" id="CHEBI:60240"/>
    </ligand>
</feature>
<dbReference type="PANTHER" id="PTHR11749">
    <property type="entry name" value="RIBULOSE-5-PHOSPHATE-3-EPIMERASE"/>
    <property type="match status" value="1"/>
</dbReference>
<reference evidence="15 16" key="1">
    <citation type="submission" date="2018-04" db="EMBL/GenBank/DDBJ databases">
        <title>Genomic Encyclopedia of Archaeal and Bacterial Type Strains, Phase II (KMG-II): from individual species to whole genera.</title>
        <authorList>
            <person name="Goeker M."/>
        </authorList>
    </citation>
    <scope>NUCLEOTIDE SEQUENCE [LARGE SCALE GENOMIC DNA]</scope>
    <source>
        <strain evidence="15 16">DSM 45169</strain>
    </source>
</reference>
<dbReference type="Proteomes" id="UP000241639">
    <property type="component" value="Unassembled WGS sequence"/>
</dbReference>
<keyword evidence="10 11" id="KW-0119">Carbohydrate metabolism</keyword>
<dbReference type="OrthoDB" id="1645589at2"/>
<evidence type="ECO:0000256" key="8">
    <source>
        <dbReference type="ARBA" id="ARBA00022723"/>
    </source>
</evidence>
<dbReference type="GO" id="GO:0005737">
    <property type="term" value="C:cytoplasm"/>
    <property type="evidence" value="ECO:0007669"/>
    <property type="project" value="UniProtKB-ARBA"/>
</dbReference>
<dbReference type="Pfam" id="PF00834">
    <property type="entry name" value="Ribul_P_3_epim"/>
    <property type="match status" value="1"/>
</dbReference>
<comment type="cofactor">
    <cofactor evidence="5">
        <name>Fe(2+)</name>
        <dbReference type="ChEBI" id="CHEBI:29033"/>
    </cofactor>
</comment>
<dbReference type="RefSeq" id="WP_107725847.1">
    <property type="nucleotide sequence ID" value="NZ_PZZP01000001.1"/>
</dbReference>
<accession>A0A2T4ZB79</accession>
<evidence type="ECO:0000256" key="14">
    <source>
        <dbReference type="PIRSR" id="PIRSR001461-3"/>
    </source>
</evidence>
<dbReference type="GO" id="GO:0019323">
    <property type="term" value="P:pentose catabolic process"/>
    <property type="evidence" value="ECO:0007669"/>
    <property type="project" value="UniProtKB-UniRule"/>
</dbReference>
<comment type="function">
    <text evidence="10">Catalyzes the reversible epimerization of D-ribulose 5-phosphate to D-xylulose 5-phosphate.</text>
</comment>
<evidence type="ECO:0000256" key="6">
    <source>
        <dbReference type="ARBA" id="ARBA00009541"/>
    </source>
</evidence>
<dbReference type="EC" id="5.1.3.1" evidence="7 10"/>
<dbReference type="GO" id="GO:0046872">
    <property type="term" value="F:metal ion binding"/>
    <property type="evidence" value="ECO:0007669"/>
    <property type="project" value="UniProtKB-UniRule"/>
</dbReference>
<dbReference type="CDD" id="cd00429">
    <property type="entry name" value="RPE"/>
    <property type="match status" value="1"/>
</dbReference>
<dbReference type="InterPro" id="IPR026019">
    <property type="entry name" value="Ribul_P_3_epim"/>
</dbReference>
<feature type="binding site" evidence="10 13">
    <location>
        <position position="65"/>
    </location>
    <ligand>
        <name>a divalent metal cation</name>
        <dbReference type="ChEBI" id="CHEBI:60240"/>
    </ligand>
</feature>
<dbReference type="InterPro" id="IPR013785">
    <property type="entry name" value="Aldolase_TIM"/>
</dbReference>
<dbReference type="AlphaFoldDB" id="A0A2T4ZB79"/>
<dbReference type="NCBIfam" id="NF004076">
    <property type="entry name" value="PRK05581.1-4"/>
    <property type="match status" value="1"/>
</dbReference>
<feature type="binding site" evidence="10 13">
    <location>
        <position position="34"/>
    </location>
    <ligand>
        <name>a divalent metal cation</name>
        <dbReference type="ChEBI" id="CHEBI:60240"/>
    </ligand>
</feature>
<feature type="binding site" evidence="10 14">
    <location>
        <begin position="141"/>
        <end position="144"/>
    </location>
    <ligand>
        <name>substrate</name>
    </ligand>
</feature>
<comment type="cofactor">
    <cofactor evidence="2">
        <name>Mn(2+)</name>
        <dbReference type="ChEBI" id="CHEBI:29035"/>
    </cofactor>
</comment>
<feature type="binding site" evidence="10">
    <location>
        <begin position="175"/>
        <end position="177"/>
    </location>
    <ligand>
        <name>substrate</name>
    </ligand>
</feature>
<comment type="catalytic activity">
    <reaction evidence="1 10 11">
        <text>D-ribulose 5-phosphate = D-xylulose 5-phosphate</text>
        <dbReference type="Rhea" id="RHEA:13677"/>
        <dbReference type="ChEBI" id="CHEBI:57737"/>
        <dbReference type="ChEBI" id="CHEBI:58121"/>
        <dbReference type="EC" id="5.1.3.1"/>
    </reaction>
</comment>
<comment type="pathway">
    <text evidence="10">Carbohydrate degradation.</text>
</comment>
<comment type="cofactor">
    <cofactor evidence="10 13">
        <name>a divalent metal cation</name>
        <dbReference type="ChEBI" id="CHEBI:60240"/>
    </cofactor>
    <text evidence="10 13">Binds 1 divalent metal cation per subunit.</text>
</comment>
<evidence type="ECO:0000256" key="2">
    <source>
        <dbReference type="ARBA" id="ARBA00001936"/>
    </source>
</evidence>
<proteinExistence type="inferred from homology"/>
<comment type="similarity">
    <text evidence="6 10 11">Belongs to the ribulose-phosphate 3-epimerase family.</text>
</comment>
<organism evidence="15 16">
    <name type="scientific">Desmospora activa DSM 45169</name>
    <dbReference type="NCBI Taxonomy" id="1121389"/>
    <lineage>
        <taxon>Bacteria</taxon>
        <taxon>Bacillati</taxon>
        <taxon>Bacillota</taxon>
        <taxon>Bacilli</taxon>
        <taxon>Bacillales</taxon>
        <taxon>Thermoactinomycetaceae</taxon>
        <taxon>Desmospora</taxon>
    </lineage>
</organism>
<evidence type="ECO:0000313" key="16">
    <source>
        <dbReference type="Proteomes" id="UP000241639"/>
    </source>
</evidence>
<dbReference type="PROSITE" id="PS01085">
    <property type="entry name" value="RIBUL_P_3_EPIMER_1"/>
    <property type="match status" value="1"/>
</dbReference>
<evidence type="ECO:0000256" key="12">
    <source>
        <dbReference type="PIRSR" id="PIRSR001461-1"/>
    </source>
</evidence>
<dbReference type="EMBL" id="PZZP01000001">
    <property type="protein sequence ID" value="PTM59125.1"/>
    <property type="molecule type" value="Genomic_DNA"/>
</dbReference>
<keyword evidence="13" id="KW-0170">Cobalt</keyword>
<comment type="cofactor">
    <cofactor evidence="3">
        <name>Co(2+)</name>
        <dbReference type="ChEBI" id="CHEBI:48828"/>
    </cofactor>
</comment>